<keyword evidence="2" id="KW-1015">Disulfide bond</keyword>
<dbReference type="PROSITE" id="PS50092">
    <property type="entry name" value="TSP1"/>
    <property type="match status" value="1"/>
</dbReference>
<dbReference type="PANTHER" id="PTHR22906">
    <property type="entry name" value="PROPERDIN"/>
    <property type="match status" value="1"/>
</dbReference>
<keyword evidence="1" id="KW-0677">Repeat</keyword>
<gene>
    <name evidence="3" type="ORF">OKIOD_LOCUS7978</name>
</gene>
<protein>
    <submittedName>
        <fullName evidence="3">Oidioi.mRNA.OKI2018_I69.XSR.g16420.t1.cds</fullName>
    </submittedName>
</protein>
<dbReference type="SUPFAM" id="SSF82895">
    <property type="entry name" value="TSP-1 type 1 repeat"/>
    <property type="match status" value="1"/>
</dbReference>
<dbReference type="Gene3D" id="2.20.100.10">
    <property type="entry name" value="Thrombospondin type-1 (TSP1) repeat"/>
    <property type="match status" value="1"/>
</dbReference>
<dbReference type="EMBL" id="OU015569">
    <property type="protein sequence ID" value="CAG5099295.1"/>
    <property type="molecule type" value="Genomic_DNA"/>
</dbReference>
<evidence type="ECO:0000256" key="1">
    <source>
        <dbReference type="ARBA" id="ARBA00022737"/>
    </source>
</evidence>
<evidence type="ECO:0000256" key="2">
    <source>
        <dbReference type="ARBA" id="ARBA00023157"/>
    </source>
</evidence>
<dbReference type="SMART" id="SM00209">
    <property type="entry name" value="TSP1"/>
    <property type="match status" value="2"/>
</dbReference>
<reference evidence="3 4" key="1">
    <citation type="submission" date="2021-04" db="EMBL/GenBank/DDBJ databases">
        <authorList>
            <person name="Bliznina A."/>
        </authorList>
    </citation>
    <scope>NUCLEOTIDE SEQUENCE [LARGE SCALE GENOMIC DNA]</scope>
</reference>
<evidence type="ECO:0000313" key="4">
    <source>
        <dbReference type="Proteomes" id="UP001158576"/>
    </source>
</evidence>
<sequence length="258" mass="28175">MTPSETTFGSCEQVIFMKCSSSSVSDRLSWYGSDGSLNKYFSGDSGSGCECALGETNSCSGGFLCNCDAVSEGEDEGTITNKRALPMKALRATEIASSNQLRIALGPLTCWGKPTWTNWSSWSTCDASCEGGRQIRTRSCDGDCGPGDNIQVQECNTNSCSSWLEWSSWSSCIDEDTKEQKACGIKERFRECDGSGCPGDYYEREQCNCVMVLGGNGHKLNVSLIDYENDFEQEIDLGTRVRMPVLGQNGHFTLQVDK</sequence>
<keyword evidence="4" id="KW-1185">Reference proteome</keyword>
<dbReference type="Proteomes" id="UP001158576">
    <property type="component" value="Chromosome XSR"/>
</dbReference>
<dbReference type="Pfam" id="PF00090">
    <property type="entry name" value="TSP_1"/>
    <property type="match status" value="1"/>
</dbReference>
<dbReference type="InterPro" id="IPR000884">
    <property type="entry name" value="TSP1_rpt"/>
</dbReference>
<evidence type="ECO:0000313" key="3">
    <source>
        <dbReference type="EMBL" id="CAG5099295.1"/>
    </source>
</evidence>
<proteinExistence type="predicted"/>
<accession>A0ABN7SG22</accession>
<dbReference type="InterPro" id="IPR052065">
    <property type="entry name" value="Compl_asym_regulator"/>
</dbReference>
<organism evidence="3 4">
    <name type="scientific">Oikopleura dioica</name>
    <name type="common">Tunicate</name>
    <dbReference type="NCBI Taxonomy" id="34765"/>
    <lineage>
        <taxon>Eukaryota</taxon>
        <taxon>Metazoa</taxon>
        <taxon>Chordata</taxon>
        <taxon>Tunicata</taxon>
        <taxon>Appendicularia</taxon>
        <taxon>Copelata</taxon>
        <taxon>Oikopleuridae</taxon>
        <taxon>Oikopleura</taxon>
    </lineage>
</organism>
<name>A0ABN7SG22_OIKDI</name>
<dbReference type="InterPro" id="IPR036383">
    <property type="entry name" value="TSP1_rpt_sf"/>
</dbReference>